<protein>
    <recommendedName>
        <fullName evidence="3">Molecular chaperone DnaJ</fullName>
    </recommendedName>
</protein>
<dbReference type="RefSeq" id="WP_290114855.1">
    <property type="nucleotide sequence ID" value="NZ_JAUEPL010000052.1"/>
</dbReference>
<name>A0ABT7ZDA9_9ACTN</name>
<evidence type="ECO:0000313" key="2">
    <source>
        <dbReference type="Proteomes" id="UP001174050"/>
    </source>
</evidence>
<organism evidence="1 2">
    <name type="scientific">Streptomyces ficellus</name>
    <dbReference type="NCBI Taxonomy" id="1977088"/>
    <lineage>
        <taxon>Bacteria</taxon>
        <taxon>Bacillati</taxon>
        <taxon>Actinomycetota</taxon>
        <taxon>Actinomycetes</taxon>
        <taxon>Kitasatosporales</taxon>
        <taxon>Streptomycetaceae</taxon>
        <taxon>Streptomyces</taxon>
    </lineage>
</organism>
<dbReference type="Proteomes" id="UP001174050">
    <property type="component" value="Unassembled WGS sequence"/>
</dbReference>
<dbReference type="EMBL" id="JAUEPL010000052">
    <property type="protein sequence ID" value="MDN3297494.1"/>
    <property type="molecule type" value="Genomic_DNA"/>
</dbReference>
<gene>
    <name evidence="1" type="ORF">QWM81_26345</name>
</gene>
<proteinExistence type="predicted"/>
<comment type="caution">
    <text evidence="1">The sequence shown here is derived from an EMBL/GenBank/DDBJ whole genome shotgun (WGS) entry which is preliminary data.</text>
</comment>
<sequence length="54" mass="5824">MATRRKPAPKKCPDCKGTGETAETVQVGTRKRRDTDHRQAALCLSCFGTGDATT</sequence>
<accession>A0ABT7ZDA9</accession>
<evidence type="ECO:0008006" key="3">
    <source>
        <dbReference type="Google" id="ProtNLM"/>
    </source>
</evidence>
<evidence type="ECO:0000313" key="1">
    <source>
        <dbReference type="EMBL" id="MDN3297494.1"/>
    </source>
</evidence>
<keyword evidence="2" id="KW-1185">Reference proteome</keyword>
<reference evidence="1" key="1">
    <citation type="submission" date="2023-06" db="EMBL/GenBank/DDBJ databases">
        <title>WGS-Sequencing of Streptomyces ficellus isolate 21 collected from sand in Gara Djebilet Iron Mine in Algeria.</title>
        <authorList>
            <person name="Zegers G.P."/>
            <person name="Gomez A."/>
            <person name="Gueddou A."/>
            <person name="Zahara A.F."/>
            <person name="Worth M."/>
            <person name="Sevigny J.L."/>
            <person name="Tisa L."/>
        </authorList>
    </citation>
    <scope>NUCLEOTIDE SEQUENCE</scope>
    <source>
        <strain evidence="1">AS11</strain>
    </source>
</reference>